<sequence length="103" mass="11714">MGIHNNIVKLIENLYAGQQAAVRLECGMSDWFSISKGVRQGCILSPHLFSLYTEGIMREVEQDPRKDLYNEPNIQGLKLRELRYADDTALLSTTTEGLHQLIH</sequence>
<feature type="domain" description="Reverse transcriptase" evidence="1">
    <location>
        <begin position="1"/>
        <end position="103"/>
    </location>
</feature>
<dbReference type="PANTHER" id="PTHR47027">
    <property type="entry name" value="REVERSE TRANSCRIPTASE DOMAIN-CONTAINING PROTEIN"/>
    <property type="match status" value="1"/>
</dbReference>
<protein>
    <recommendedName>
        <fullName evidence="1">Reverse transcriptase domain-containing protein</fullName>
    </recommendedName>
</protein>
<evidence type="ECO:0000313" key="2">
    <source>
        <dbReference type="EMBL" id="GFS08093.1"/>
    </source>
</evidence>
<dbReference type="AlphaFoldDB" id="A0AAV4IG98"/>
<dbReference type="EMBL" id="BMAT01002497">
    <property type="protein sequence ID" value="GFS08093.1"/>
    <property type="molecule type" value="Genomic_DNA"/>
</dbReference>
<comment type="caution">
    <text evidence="2">The sequence shown here is derived from an EMBL/GenBank/DDBJ whole genome shotgun (WGS) entry which is preliminary data.</text>
</comment>
<reference evidence="2 3" key="1">
    <citation type="journal article" date="2021" name="Elife">
        <title>Chloroplast acquisition without the gene transfer in kleptoplastic sea slugs, Plakobranchus ocellatus.</title>
        <authorList>
            <person name="Maeda T."/>
            <person name="Takahashi S."/>
            <person name="Yoshida T."/>
            <person name="Shimamura S."/>
            <person name="Takaki Y."/>
            <person name="Nagai Y."/>
            <person name="Toyoda A."/>
            <person name="Suzuki Y."/>
            <person name="Arimoto A."/>
            <person name="Ishii H."/>
            <person name="Satoh N."/>
            <person name="Nishiyama T."/>
            <person name="Hasebe M."/>
            <person name="Maruyama T."/>
            <person name="Minagawa J."/>
            <person name="Obokata J."/>
            <person name="Shigenobu S."/>
        </authorList>
    </citation>
    <scope>NUCLEOTIDE SEQUENCE [LARGE SCALE GENOMIC DNA]</scope>
</reference>
<keyword evidence="3" id="KW-1185">Reference proteome</keyword>
<evidence type="ECO:0000313" key="3">
    <source>
        <dbReference type="Proteomes" id="UP000762676"/>
    </source>
</evidence>
<dbReference type="Proteomes" id="UP000762676">
    <property type="component" value="Unassembled WGS sequence"/>
</dbReference>
<dbReference type="Pfam" id="PF00078">
    <property type="entry name" value="RVT_1"/>
    <property type="match status" value="1"/>
</dbReference>
<gene>
    <name evidence="2" type="ORF">ElyMa_001265900</name>
</gene>
<proteinExistence type="predicted"/>
<dbReference type="PROSITE" id="PS50878">
    <property type="entry name" value="RT_POL"/>
    <property type="match status" value="1"/>
</dbReference>
<dbReference type="InterPro" id="IPR000477">
    <property type="entry name" value="RT_dom"/>
</dbReference>
<organism evidence="2 3">
    <name type="scientific">Elysia marginata</name>
    <dbReference type="NCBI Taxonomy" id="1093978"/>
    <lineage>
        <taxon>Eukaryota</taxon>
        <taxon>Metazoa</taxon>
        <taxon>Spiralia</taxon>
        <taxon>Lophotrochozoa</taxon>
        <taxon>Mollusca</taxon>
        <taxon>Gastropoda</taxon>
        <taxon>Heterobranchia</taxon>
        <taxon>Euthyneura</taxon>
        <taxon>Panpulmonata</taxon>
        <taxon>Sacoglossa</taxon>
        <taxon>Placobranchoidea</taxon>
        <taxon>Plakobranchidae</taxon>
        <taxon>Elysia</taxon>
    </lineage>
</organism>
<accession>A0AAV4IG98</accession>
<evidence type="ECO:0000259" key="1">
    <source>
        <dbReference type="PROSITE" id="PS50878"/>
    </source>
</evidence>
<name>A0AAV4IG98_9GAST</name>
<dbReference type="PANTHER" id="PTHR47027:SF8">
    <property type="entry name" value="RIBONUCLEASE H"/>
    <property type="match status" value="1"/>
</dbReference>